<organism evidence="3">
    <name type="scientific">Gaeumannomyces tritici (strain R3-111a-1)</name>
    <name type="common">Wheat and barley take-all root rot fungus</name>
    <name type="synonym">Gaeumannomyces graminis var. tritici</name>
    <dbReference type="NCBI Taxonomy" id="644352"/>
    <lineage>
        <taxon>Eukaryota</taxon>
        <taxon>Fungi</taxon>
        <taxon>Dikarya</taxon>
        <taxon>Ascomycota</taxon>
        <taxon>Pezizomycotina</taxon>
        <taxon>Sordariomycetes</taxon>
        <taxon>Sordariomycetidae</taxon>
        <taxon>Magnaporthales</taxon>
        <taxon>Magnaporthaceae</taxon>
        <taxon>Gaeumannomyces</taxon>
    </lineage>
</organism>
<dbReference type="VEuPathDB" id="FungiDB:GGTG_02896"/>
<dbReference type="GeneID" id="20343354"/>
<dbReference type="eggNOG" id="ENOG502S18W">
    <property type="taxonomic scope" value="Eukaryota"/>
</dbReference>
<feature type="domain" description="CPAF-like PDZ" evidence="2">
    <location>
        <begin position="133"/>
        <end position="253"/>
    </location>
</feature>
<dbReference type="PANTHER" id="PTHR37049">
    <property type="entry name" value="PEPTIDASE S41 FAMILY PROTEIN"/>
    <property type="match status" value="1"/>
</dbReference>
<dbReference type="InterPro" id="IPR056186">
    <property type="entry name" value="PDZ_CPAF-rel"/>
</dbReference>
<dbReference type="EnsemblFungi" id="EJT77791">
    <property type="protein sequence ID" value="EJT77791"/>
    <property type="gene ID" value="GGTG_02896"/>
</dbReference>
<dbReference type="HOGENOM" id="CLU_014251_1_1_1"/>
<accession>J3NNN9</accession>
<evidence type="ECO:0000313" key="4">
    <source>
        <dbReference type="EnsemblFungi" id="EJT77791"/>
    </source>
</evidence>
<evidence type="ECO:0000256" key="1">
    <source>
        <dbReference type="SAM" id="SignalP"/>
    </source>
</evidence>
<dbReference type="RefSeq" id="XP_009218936.1">
    <property type="nucleotide sequence ID" value="XM_009220672.1"/>
</dbReference>
<sequence length="650" mass="69187">MALLLAVVTTAAGVLAAPAAPNAPAAANATQPCGTAGSAWAAQKAAGVEVPSVDAALAYACLTSIPVKRSTALKFVDELVPYLECPAAVRAGIEAGSYATEHAWQADLFERVFGAGHDGHMVVMPDLLDTVRWRRGLTLVSVSEDGVAPPVLKVYEDVVSGAAAASVVTHIDGKDAVGFVQDWVDRAGEHQDRDASYNAMFYSKAQEVVYKTKGYFSGGGRLQLLYPGETTTLTFNNGTVVKLRNTALLQGDWTGVVDAASFVRKLTPLAVPGAQVPDTGDEDRQALARRPGVTPTVAARSALLSTRAASAWPGYPEAEAVSLDKSASGYFLSGPGYSDVAVLVLTSFSPIGFDVQAANEGGFIYLAYDMFRQLFPDIVQQGLGRRRLSPGFEAVARAAAAICKDFDPRAAEKVRDTDLWLLCQSPLNYGYELDTALRHFESYAQKYAPHEHHGDRFTNLTGWDLGNHADSSSLFYGFNMNVTGYGDRTNMRRPFAGPDDGACASACTVLSEFLVHHAGVKTVSLGGRPGNRGLTQGVGGVKGPQVYAFTDVKGYVDRVGRNSTAPAELARGAGPIYQLRKGAIPQGRLINLRDAILPGHEQDGIPSQYVTEYSRCQLFWTEEMVKSPEAIWKAAAGAAFKQGKCASGGF</sequence>
<dbReference type="AlphaFoldDB" id="J3NNN9"/>
<dbReference type="Pfam" id="PF23658">
    <property type="entry name" value="PDZ_CPAF_rel"/>
    <property type="match status" value="1"/>
</dbReference>
<reference evidence="4" key="5">
    <citation type="submission" date="2018-04" db="UniProtKB">
        <authorList>
            <consortium name="EnsemblFungi"/>
        </authorList>
    </citation>
    <scope>IDENTIFICATION</scope>
    <source>
        <strain evidence="4">R3-111a-1</strain>
    </source>
</reference>
<reference evidence="4" key="4">
    <citation type="journal article" date="2015" name="G3 (Bethesda)">
        <title>Genome sequences of three phytopathogenic species of the Magnaporthaceae family of fungi.</title>
        <authorList>
            <person name="Okagaki L.H."/>
            <person name="Nunes C.C."/>
            <person name="Sailsbery J."/>
            <person name="Clay B."/>
            <person name="Brown D."/>
            <person name="John T."/>
            <person name="Oh Y."/>
            <person name="Young N."/>
            <person name="Fitzgerald M."/>
            <person name="Haas B.J."/>
            <person name="Zeng Q."/>
            <person name="Young S."/>
            <person name="Adiconis X."/>
            <person name="Fan L."/>
            <person name="Levin J.Z."/>
            <person name="Mitchell T.K."/>
            <person name="Okubara P.A."/>
            <person name="Farman M.L."/>
            <person name="Kohn L.M."/>
            <person name="Birren B."/>
            <person name="Ma L.-J."/>
            <person name="Dean R.A."/>
        </authorList>
    </citation>
    <scope>NUCLEOTIDE SEQUENCE</scope>
    <source>
        <strain evidence="4">R3-111a-1</strain>
    </source>
</reference>
<dbReference type="OrthoDB" id="27214at2759"/>
<dbReference type="STRING" id="644352.J3NNN9"/>
<proteinExistence type="predicted"/>
<gene>
    <name evidence="4" type="primary">20343354</name>
    <name evidence="3" type="ORF">GGTG_02896</name>
</gene>
<dbReference type="EMBL" id="GL385396">
    <property type="protein sequence ID" value="EJT77791.1"/>
    <property type="molecule type" value="Genomic_DNA"/>
</dbReference>
<feature type="chain" id="PRO_5015094298" description="CPAF-like PDZ domain-containing protein" evidence="1">
    <location>
        <begin position="17"/>
        <end position="650"/>
    </location>
</feature>
<evidence type="ECO:0000259" key="2">
    <source>
        <dbReference type="Pfam" id="PF23658"/>
    </source>
</evidence>
<reference evidence="3" key="2">
    <citation type="submission" date="2010-07" db="EMBL/GenBank/DDBJ databases">
        <authorList>
            <consortium name="The Broad Institute Genome Sequencing Platform"/>
            <consortium name="Broad Institute Genome Sequencing Center for Infectious Disease"/>
            <person name="Ma L.-J."/>
            <person name="Dead R."/>
            <person name="Young S."/>
            <person name="Zeng Q."/>
            <person name="Koehrsen M."/>
            <person name="Alvarado L."/>
            <person name="Berlin A."/>
            <person name="Chapman S.B."/>
            <person name="Chen Z."/>
            <person name="Freedman E."/>
            <person name="Gellesch M."/>
            <person name="Goldberg J."/>
            <person name="Griggs A."/>
            <person name="Gujja S."/>
            <person name="Heilman E.R."/>
            <person name="Heiman D."/>
            <person name="Hepburn T."/>
            <person name="Howarth C."/>
            <person name="Jen D."/>
            <person name="Larson L."/>
            <person name="Mehta T."/>
            <person name="Neiman D."/>
            <person name="Pearson M."/>
            <person name="Roberts A."/>
            <person name="Saif S."/>
            <person name="Shea T."/>
            <person name="Shenoy N."/>
            <person name="Sisk P."/>
            <person name="Stolte C."/>
            <person name="Sykes S."/>
            <person name="Walk T."/>
            <person name="White J."/>
            <person name="Yandava C."/>
            <person name="Haas B."/>
            <person name="Nusbaum C."/>
            <person name="Birren B."/>
        </authorList>
    </citation>
    <scope>NUCLEOTIDE SEQUENCE</scope>
    <source>
        <strain evidence="3">R3-111a-1</strain>
    </source>
</reference>
<name>J3NNN9_GAET3</name>
<feature type="signal peptide" evidence="1">
    <location>
        <begin position="1"/>
        <end position="16"/>
    </location>
</feature>
<reference evidence="5" key="1">
    <citation type="submission" date="2010-07" db="EMBL/GenBank/DDBJ databases">
        <title>The genome sequence of Gaeumannomyces graminis var. tritici strain R3-111a-1.</title>
        <authorList>
            <consortium name="The Broad Institute Genome Sequencing Platform"/>
            <person name="Ma L.-J."/>
            <person name="Dead R."/>
            <person name="Young S."/>
            <person name="Zeng Q."/>
            <person name="Koehrsen M."/>
            <person name="Alvarado L."/>
            <person name="Berlin A."/>
            <person name="Chapman S.B."/>
            <person name="Chen Z."/>
            <person name="Freedman E."/>
            <person name="Gellesch M."/>
            <person name="Goldberg J."/>
            <person name="Griggs A."/>
            <person name="Gujja S."/>
            <person name="Heilman E.R."/>
            <person name="Heiman D."/>
            <person name="Hepburn T."/>
            <person name="Howarth C."/>
            <person name="Jen D."/>
            <person name="Larson L."/>
            <person name="Mehta T."/>
            <person name="Neiman D."/>
            <person name="Pearson M."/>
            <person name="Roberts A."/>
            <person name="Saif S."/>
            <person name="Shea T."/>
            <person name="Shenoy N."/>
            <person name="Sisk P."/>
            <person name="Stolte C."/>
            <person name="Sykes S."/>
            <person name="Walk T."/>
            <person name="White J."/>
            <person name="Yandava C."/>
            <person name="Haas B."/>
            <person name="Nusbaum C."/>
            <person name="Birren B."/>
        </authorList>
    </citation>
    <scope>NUCLEOTIDE SEQUENCE [LARGE SCALE GENOMIC DNA]</scope>
    <source>
        <strain evidence="5">R3-111a-1</strain>
    </source>
</reference>
<reference evidence="3" key="3">
    <citation type="submission" date="2010-09" db="EMBL/GenBank/DDBJ databases">
        <title>Annotation of Gaeumannomyces graminis var. tritici R3-111a-1.</title>
        <authorList>
            <consortium name="The Broad Institute Genome Sequencing Platform"/>
            <person name="Ma L.-J."/>
            <person name="Dead R."/>
            <person name="Young S.K."/>
            <person name="Zeng Q."/>
            <person name="Gargeya S."/>
            <person name="Fitzgerald M."/>
            <person name="Haas B."/>
            <person name="Abouelleil A."/>
            <person name="Alvarado L."/>
            <person name="Arachchi H.M."/>
            <person name="Berlin A."/>
            <person name="Brown A."/>
            <person name="Chapman S.B."/>
            <person name="Chen Z."/>
            <person name="Dunbar C."/>
            <person name="Freedman E."/>
            <person name="Gearin G."/>
            <person name="Gellesch M."/>
            <person name="Goldberg J."/>
            <person name="Griggs A."/>
            <person name="Gujja S."/>
            <person name="Heiman D."/>
            <person name="Howarth C."/>
            <person name="Larson L."/>
            <person name="Lui A."/>
            <person name="MacDonald P.J.P."/>
            <person name="Mehta T."/>
            <person name="Montmayeur A."/>
            <person name="Murphy C."/>
            <person name="Neiman D."/>
            <person name="Pearson M."/>
            <person name="Priest M."/>
            <person name="Roberts A."/>
            <person name="Saif S."/>
            <person name="Shea T."/>
            <person name="Shenoy N."/>
            <person name="Sisk P."/>
            <person name="Stolte C."/>
            <person name="Sykes S."/>
            <person name="Yandava C."/>
            <person name="Wortman J."/>
            <person name="Nusbaum C."/>
            <person name="Birren B."/>
        </authorList>
    </citation>
    <scope>NUCLEOTIDE SEQUENCE</scope>
    <source>
        <strain evidence="3">R3-111a-1</strain>
    </source>
</reference>
<dbReference type="Proteomes" id="UP000006039">
    <property type="component" value="Unassembled WGS sequence"/>
</dbReference>
<protein>
    <recommendedName>
        <fullName evidence="2">CPAF-like PDZ domain-containing protein</fullName>
    </recommendedName>
</protein>
<evidence type="ECO:0000313" key="3">
    <source>
        <dbReference type="EMBL" id="EJT77791.1"/>
    </source>
</evidence>
<keyword evidence="5" id="KW-1185">Reference proteome</keyword>
<evidence type="ECO:0000313" key="5">
    <source>
        <dbReference type="Proteomes" id="UP000006039"/>
    </source>
</evidence>
<dbReference type="InterPro" id="IPR052766">
    <property type="entry name" value="S41A_metabolite_peptidase"/>
</dbReference>
<keyword evidence="1" id="KW-0732">Signal</keyword>
<dbReference type="PANTHER" id="PTHR37049:SF4">
    <property type="entry name" value="RHODANESE DOMAIN-CONTAINING PROTEIN"/>
    <property type="match status" value="1"/>
</dbReference>